<accession>A0ABS2CD45</accession>
<reference evidence="4 5" key="1">
    <citation type="submission" date="2019-11" db="EMBL/GenBank/DDBJ databases">
        <title>Novel Deefgea species.</title>
        <authorList>
            <person name="Han J.-H."/>
        </authorList>
    </citation>
    <scope>NUCLEOTIDE SEQUENCE [LARGE SCALE GENOMIC DNA]</scope>
    <source>
        <strain evidence="4 5">LMG 24817</strain>
    </source>
</reference>
<dbReference type="InterPro" id="IPR001638">
    <property type="entry name" value="Solute-binding_3/MltF_N"/>
</dbReference>
<dbReference type="Pfam" id="PF00497">
    <property type="entry name" value="SBP_bac_3"/>
    <property type="match status" value="1"/>
</dbReference>
<feature type="signal peptide" evidence="2">
    <location>
        <begin position="1"/>
        <end position="20"/>
    </location>
</feature>
<evidence type="ECO:0000313" key="4">
    <source>
        <dbReference type="EMBL" id="MBM5572045.1"/>
    </source>
</evidence>
<gene>
    <name evidence="4" type="ORF">GM173_10710</name>
</gene>
<keyword evidence="5" id="KW-1185">Reference proteome</keyword>
<dbReference type="Gene3D" id="3.40.190.10">
    <property type="entry name" value="Periplasmic binding protein-like II"/>
    <property type="match status" value="2"/>
</dbReference>
<dbReference type="Proteomes" id="UP001195660">
    <property type="component" value="Unassembled WGS sequence"/>
</dbReference>
<dbReference type="RefSeq" id="WP_203571376.1">
    <property type="nucleotide sequence ID" value="NZ_WOFE01000004.1"/>
</dbReference>
<dbReference type="SUPFAM" id="SSF53850">
    <property type="entry name" value="Periplasmic binding protein-like II"/>
    <property type="match status" value="1"/>
</dbReference>
<sequence length="263" mass="29723">MPKTKALFIFMMCVASNVIAAPQCPAMIKVAFYDFGLLYSAGKGIDRDVIDELKQRTGCHFVSTVLPRARIWKDLESGEIAMSVSGIQNPAREQFAWFAPYLNIKNISVISKNLSTTINSFEDFLNTPSLQWGAVRAFKHGETQDQFLTQLREQNRLLETASAEQLFELLKAGRIHGLFSQSPVYGYYIPKLGMPHLISIHDWAPLEKPVPHGLILSKKHFTASEAEQWKNIIQTMNTDGTMQRILGQYLTHTEVKKTLHNSP</sequence>
<evidence type="ECO:0000259" key="3">
    <source>
        <dbReference type="Pfam" id="PF00497"/>
    </source>
</evidence>
<dbReference type="PANTHER" id="PTHR35936">
    <property type="entry name" value="MEMBRANE-BOUND LYTIC MUREIN TRANSGLYCOSYLASE F"/>
    <property type="match status" value="1"/>
</dbReference>
<protein>
    <submittedName>
        <fullName evidence="4">Transporter substrate-binding domain-containing protein</fullName>
    </submittedName>
</protein>
<organism evidence="4 5">
    <name type="scientific">Deefgea chitinilytica</name>
    <dbReference type="NCBI Taxonomy" id="570276"/>
    <lineage>
        <taxon>Bacteria</taxon>
        <taxon>Pseudomonadati</taxon>
        <taxon>Pseudomonadota</taxon>
        <taxon>Betaproteobacteria</taxon>
        <taxon>Neisseriales</taxon>
        <taxon>Chitinibacteraceae</taxon>
        <taxon>Deefgea</taxon>
    </lineage>
</organism>
<feature type="domain" description="Solute-binding protein family 3/N-terminal" evidence="3">
    <location>
        <begin position="43"/>
        <end position="251"/>
    </location>
</feature>
<dbReference type="EMBL" id="WOFE01000004">
    <property type="protein sequence ID" value="MBM5572045.1"/>
    <property type="molecule type" value="Genomic_DNA"/>
</dbReference>
<proteinExistence type="predicted"/>
<evidence type="ECO:0000313" key="5">
    <source>
        <dbReference type="Proteomes" id="UP001195660"/>
    </source>
</evidence>
<evidence type="ECO:0000256" key="1">
    <source>
        <dbReference type="ARBA" id="ARBA00022729"/>
    </source>
</evidence>
<feature type="chain" id="PRO_5045486222" evidence="2">
    <location>
        <begin position="21"/>
        <end position="263"/>
    </location>
</feature>
<name>A0ABS2CD45_9NEIS</name>
<comment type="caution">
    <text evidence="4">The sequence shown here is derived from an EMBL/GenBank/DDBJ whole genome shotgun (WGS) entry which is preliminary data.</text>
</comment>
<evidence type="ECO:0000256" key="2">
    <source>
        <dbReference type="SAM" id="SignalP"/>
    </source>
</evidence>
<keyword evidence="1 2" id="KW-0732">Signal</keyword>